<sequence length="63" mass="6871">MINSGNHMGSFPPGEHSPQPINNLKKVSRTIDPQSPLPHSQPLLVADFCSLLTMVENVKTTSM</sequence>
<feature type="region of interest" description="Disordered" evidence="1">
    <location>
        <begin position="1"/>
        <end position="39"/>
    </location>
</feature>
<dbReference type="EMBL" id="UINC01028219">
    <property type="protein sequence ID" value="SVB08814.1"/>
    <property type="molecule type" value="Genomic_DNA"/>
</dbReference>
<accession>A0A382B5C8</accession>
<evidence type="ECO:0000256" key="1">
    <source>
        <dbReference type="SAM" id="MobiDB-lite"/>
    </source>
</evidence>
<organism evidence="2">
    <name type="scientific">marine metagenome</name>
    <dbReference type="NCBI Taxonomy" id="408172"/>
    <lineage>
        <taxon>unclassified sequences</taxon>
        <taxon>metagenomes</taxon>
        <taxon>ecological metagenomes</taxon>
    </lineage>
</organism>
<proteinExistence type="predicted"/>
<evidence type="ECO:0000313" key="2">
    <source>
        <dbReference type="EMBL" id="SVB08814.1"/>
    </source>
</evidence>
<name>A0A382B5C8_9ZZZZ</name>
<dbReference type="AlphaFoldDB" id="A0A382B5C8"/>
<gene>
    <name evidence="2" type="ORF">METZ01_LOCUS161668</name>
</gene>
<protein>
    <submittedName>
        <fullName evidence="2">Uncharacterized protein</fullName>
    </submittedName>
</protein>
<reference evidence="2" key="1">
    <citation type="submission" date="2018-05" db="EMBL/GenBank/DDBJ databases">
        <authorList>
            <person name="Lanie J.A."/>
            <person name="Ng W.-L."/>
            <person name="Kazmierczak K.M."/>
            <person name="Andrzejewski T.M."/>
            <person name="Davidsen T.M."/>
            <person name="Wayne K.J."/>
            <person name="Tettelin H."/>
            <person name="Glass J.I."/>
            <person name="Rusch D."/>
            <person name="Podicherti R."/>
            <person name="Tsui H.-C.T."/>
            <person name="Winkler M.E."/>
        </authorList>
    </citation>
    <scope>NUCLEOTIDE SEQUENCE</scope>
</reference>